<dbReference type="PANTHER" id="PTHR37544:SF1">
    <property type="entry name" value="PHOSPHORIBOSYLAMINOIMIDAZOLE-SUCCINOCARBOXAMIDE SYNTHASE"/>
    <property type="match status" value="1"/>
</dbReference>
<dbReference type="PANTHER" id="PTHR37544">
    <property type="entry name" value="SPRAY-RELATED"/>
    <property type="match status" value="1"/>
</dbReference>
<dbReference type="EMBL" id="JAVRRA010019357">
    <property type="protein sequence ID" value="KAK5181267.1"/>
    <property type="molecule type" value="Genomic_DNA"/>
</dbReference>
<evidence type="ECO:0000313" key="2">
    <source>
        <dbReference type="EMBL" id="KAK5181267.1"/>
    </source>
</evidence>
<keyword evidence="1" id="KW-0472">Membrane</keyword>
<evidence type="ECO:0000256" key="1">
    <source>
        <dbReference type="SAM" id="Phobius"/>
    </source>
</evidence>
<sequence length="200" mass="22511">MFCAIYSLQHHGLWSYISFGDGRYFVLQYLPILLGVILLLWLLQVEIALYRIAPFMALASESPEGRSSGMLLNLYPSNFVLPSFQHFQAGQPVFGACLFVFWLQIFTIPLLASTFNVLHVGSPDNGNWRWISMQGVIWTVIGLYVLLAIALLTLLLNLREKTTGLIWDPRSLADVIALLESSNVLDAYTNSEVQYYSSGL</sequence>
<feature type="non-terminal residue" evidence="2">
    <location>
        <position position="200"/>
    </location>
</feature>
<keyword evidence="1" id="KW-0812">Transmembrane</keyword>
<feature type="transmembrane region" description="Helical" evidence="1">
    <location>
        <begin position="24"/>
        <end position="43"/>
    </location>
</feature>
<keyword evidence="1" id="KW-1133">Transmembrane helix</keyword>
<name>A0ABR0LIZ8_9PEZI</name>
<proteinExistence type="predicted"/>
<reference evidence="2 3" key="1">
    <citation type="submission" date="2023-08" db="EMBL/GenBank/DDBJ databases">
        <title>Black Yeasts Isolated from many extreme environments.</title>
        <authorList>
            <person name="Coleine C."/>
            <person name="Stajich J.E."/>
            <person name="Selbmann L."/>
        </authorList>
    </citation>
    <scope>NUCLEOTIDE SEQUENCE [LARGE SCALE GENOMIC DNA]</scope>
    <source>
        <strain evidence="2 3">CCFEE 536</strain>
    </source>
</reference>
<feature type="transmembrane region" description="Helical" evidence="1">
    <location>
        <begin position="135"/>
        <end position="156"/>
    </location>
</feature>
<protein>
    <submittedName>
        <fullName evidence="2">Uncharacterized protein</fullName>
    </submittedName>
</protein>
<dbReference type="InterPro" id="IPR021840">
    <property type="entry name" value="DUF3433"/>
</dbReference>
<accession>A0ABR0LIZ8</accession>
<organism evidence="2 3">
    <name type="scientific">Cryomyces antarcticus</name>
    <dbReference type="NCBI Taxonomy" id="329879"/>
    <lineage>
        <taxon>Eukaryota</taxon>
        <taxon>Fungi</taxon>
        <taxon>Dikarya</taxon>
        <taxon>Ascomycota</taxon>
        <taxon>Pezizomycotina</taxon>
        <taxon>Dothideomycetes</taxon>
        <taxon>Dothideomycetes incertae sedis</taxon>
        <taxon>Cryomyces</taxon>
    </lineage>
</organism>
<gene>
    <name evidence="2" type="ORF">LTR16_010392</name>
</gene>
<dbReference type="Pfam" id="PF11915">
    <property type="entry name" value="DUF3433"/>
    <property type="match status" value="1"/>
</dbReference>
<keyword evidence="3" id="KW-1185">Reference proteome</keyword>
<comment type="caution">
    <text evidence="2">The sequence shown here is derived from an EMBL/GenBank/DDBJ whole genome shotgun (WGS) entry which is preliminary data.</text>
</comment>
<evidence type="ECO:0000313" key="3">
    <source>
        <dbReference type="Proteomes" id="UP001357485"/>
    </source>
</evidence>
<feature type="transmembrane region" description="Helical" evidence="1">
    <location>
        <begin position="93"/>
        <end position="115"/>
    </location>
</feature>
<dbReference type="Proteomes" id="UP001357485">
    <property type="component" value="Unassembled WGS sequence"/>
</dbReference>